<dbReference type="SUPFAM" id="SSF53335">
    <property type="entry name" value="S-adenosyl-L-methionine-dependent methyltransferases"/>
    <property type="match status" value="1"/>
</dbReference>
<reference evidence="4" key="1">
    <citation type="journal article" date="2019" name="Int. J. Syst. Evol. Microbiol.">
        <title>The Global Catalogue of Microorganisms (GCM) 10K type strain sequencing project: providing services to taxonomists for standard genome sequencing and annotation.</title>
        <authorList>
            <consortium name="The Broad Institute Genomics Platform"/>
            <consortium name="The Broad Institute Genome Sequencing Center for Infectious Disease"/>
            <person name="Wu L."/>
            <person name="Ma J."/>
        </authorList>
    </citation>
    <scope>NUCLEOTIDE SEQUENCE [LARGE SCALE GENOMIC DNA]</scope>
    <source>
        <strain evidence="4">NCAIM B.02333</strain>
    </source>
</reference>
<dbReference type="InterPro" id="IPR041698">
    <property type="entry name" value="Methyltransf_25"/>
</dbReference>
<keyword evidence="3" id="KW-0489">Methyltransferase</keyword>
<dbReference type="Gene3D" id="3.40.50.150">
    <property type="entry name" value="Vaccinia Virus protein VP39"/>
    <property type="match status" value="1"/>
</dbReference>
<dbReference type="Pfam" id="PF13649">
    <property type="entry name" value="Methyltransf_25"/>
    <property type="match status" value="1"/>
</dbReference>
<dbReference type="EMBL" id="JBHRWW010000004">
    <property type="protein sequence ID" value="MFC3688425.1"/>
    <property type="molecule type" value="Genomic_DNA"/>
</dbReference>
<feature type="domain" description="Methyltransferase" evidence="2">
    <location>
        <begin position="43"/>
        <end position="137"/>
    </location>
</feature>
<comment type="caution">
    <text evidence="3">The sequence shown here is derived from an EMBL/GenBank/DDBJ whole genome shotgun (WGS) entry which is preliminary data.</text>
</comment>
<sequence>MPDPTVQRRDRRPGRSELRLDAVAALVVPLLEVRAPDGGPALVVDLGGGTGALSVELALRGHDVVVVDPSPDALAALDRRAREAGVGDRVSGHQGDARALPTLCRGPVDLLLCHDVLELVDDPAATLAEVAAAMRPGAVLSLLTAQRSGAVALRAAMGRVEEALAVLTDAHGRSGPDDLLQRRLDVAATAALLDGAGLDVVAVTGVPVLADLVPEAALDSSPRGRDALRRLEAAAAGSLELRGLASHLHWHAVRR</sequence>
<organism evidence="3 4">
    <name type="scientific">Aquipuribacter hungaricus</name>
    <dbReference type="NCBI Taxonomy" id="545624"/>
    <lineage>
        <taxon>Bacteria</taxon>
        <taxon>Bacillati</taxon>
        <taxon>Actinomycetota</taxon>
        <taxon>Actinomycetes</taxon>
        <taxon>Micrococcales</taxon>
        <taxon>Intrasporangiaceae</taxon>
        <taxon>Aquipuribacter</taxon>
    </lineage>
</organism>
<dbReference type="CDD" id="cd02440">
    <property type="entry name" value="AdoMet_MTases"/>
    <property type="match status" value="1"/>
</dbReference>
<evidence type="ECO:0000313" key="4">
    <source>
        <dbReference type="Proteomes" id="UP001595685"/>
    </source>
</evidence>
<name>A0ABV7WFB8_9MICO</name>
<protein>
    <submittedName>
        <fullName evidence="3">Class I SAM-dependent methyltransferase</fullName>
        <ecNumber evidence="3">2.1.1.222</ecNumber>
        <ecNumber evidence="3">2.1.1.64</ecNumber>
    </submittedName>
</protein>
<dbReference type="Proteomes" id="UP001595685">
    <property type="component" value="Unassembled WGS sequence"/>
</dbReference>
<dbReference type="PANTHER" id="PTHR43861">
    <property type="entry name" value="TRANS-ACONITATE 2-METHYLTRANSFERASE-RELATED"/>
    <property type="match status" value="1"/>
</dbReference>
<evidence type="ECO:0000256" key="1">
    <source>
        <dbReference type="ARBA" id="ARBA00022679"/>
    </source>
</evidence>
<evidence type="ECO:0000313" key="3">
    <source>
        <dbReference type="EMBL" id="MFC3688425.1"/>
    </source>
</evidence>
<dbReference type="InterPro" id="IPR029063">
    <property type="entry name" value="SAM-dependent_MTases_sf"/>
</dbReference>
<proteinExistence type="predicted"/>
<dbReference type="GO" id="GO:0102208">
    <property type="term" value="F:2-polyprenyl-6-hydroxyphenol methylase activity"/>
    <property type="evidence" value="ECO:0007669"/>
    <property type="project" value="UniProtKB-EC"/>
</dbReference>
<dbReference type="RefSeq" id="WP_340295762.1">
    <property type="nucleotide sequence ID" value="NZ_JBBEOI010000298.1"/>
</dbReference>
<keyword evidence="1 3" id="KW-0808">Transferase</keyword>
<dbReference type="EC" id="2.1.1.222" evidence="3"/>
<dbReference type="GO" id="GO:0032259">
    <property type="term" value="P:methylation"/>
    <property type="evidence" value="ECO:0007669"/>
    <property type="project" value="UniProtKB-KW"/>
</dbReference>
<keyword evidence="4" id="KW-1185">Reference proteome</keyword>
<dbReference type="EC" id="2.1.1.64" evidence="3"/>
<gene>
    <name evidence="3" type="ORF">ACFOLH_08725</name>
</gene>
<dbReference type="GO" id="GO:0061542">
    <property type="term" value="F:3-demethylubiquinol 3-O-methyltransferase activity"/>
    <property type="evidence" value="ECO:0007669"/>
    <property type="project" value="UniProtKB-EC"/>
</dbReference>
<accession>A0ABV7WFB8</accession>
<evidence type="ECO:0000259" key="2">
    <source>
        <dbReference type="Pfam" id="PF13649"/>
    </source>
</evidence>